<dbReference type="Pfam" id="PF23358">
    <property type="entry name" value="OST48_MD"/>
    <property type="match status" value="1"/>
</dbReference>
<organism evidence="11 12">
    <name type="scientific">Kluyveromyces lactis (strain ATCC 8585 / CBS 2359 / DSM 70799 / NBRC 1267 / NRRL Y-1140 / WM37)</name>
    <name type="common">Yeast</name>
    <name type="synonym">Candida sphaerica</name>
    <dbReference type="NCBI Taxonomy" id="284590"/>
    <lineage>
        <taxon>Eukaryota</taxon>
        <taxon>Fungi</taxon>
        <taxon>Dikarya</taxon>
        <taxon>Ascomycota</taxon>
        <taxon>Saccharomycotina</taxon>
        <taxon>Saccharomycetes</taxon>
        <taxon>Saccharomycetales</taxon>
        <taxon>Saccharomycetaceae</taxon>
        <taxon>Kluyveromyces</taxon>
    </lineage>
</organism>
<dbReference type="UniPathway" id="UPA00378"/>
<dbReference type="PANTHER" id="PTHR10830">
    <property type="entry name" value="DOLICHYL-DIPHOSPHOOLIGOSACCHARIDE--PROTEIN GLYCOSYLTRANSFERASE 48 KDA SUBUNIT"/>
    <property type="match status" value="1"/>
</dbReference>
<evidence type="ECO:0000313" key="12">
    <source>
        <dbReference type="Proteomes" id="UP000000598"/>
    </source>
</evidence>
<dbReference type="GO" id="GO:0008250">
    <property type="term" value="C:oligosaccharyltransferase complex"/>
    <property type="evidence" value="ECO:0007669"/>
    <property type="project" value="TreeGrafter"/>
</dbReference>
<evidence type="ECO:0000256" key="5">
    <source>
        <dbReference type="ARBA" id="ARBA00022824"/>
    </source>
</evidence>
<dbReference type="InterPro" id="IPR055457">
    <property type="entry name" value="OST48_N"/>
</dbReference>
<evidence type="ECO:0000256" key="4">
    <source>
        <dbReference type="ARBA" id="ARBA00022692"/>
    </source>
</evidence>
<accession>Q6CQV8</accession>
<evidence type="ECO:0000259" key="9">
    <source>
        <dbReference type="Pfam" id="PF03345"/>
    </source>
</evidence>
<protein>
    <recommendedName>
        <fullName evidence="8">Dolichyl-diphosphooligosaccharide--protein glycosyltransferase subunit WBP1</fullName>
        <shortName evidence="8">Oligosaccharyl transferase subunit WBP1</shortName>
    </recommendedName>
</protein>
<proteinExistence type="inferred from homology"/>
<keyword evidence="7 8" id="KW-0472">Membrane</keyword>
<sequence length="432" mass="49027">MLRVMKAFVAIFFLALGAVNALSVHGLKTLVIYDNRVTDLDNYSKFLDSLKQRSYDIQLASVNEDAEVLSLYNNDERLYDNLIIFPLKTRQISKQISTSKLVQFHTEGGDIMAITSPEGLVDPVRLFLNELGIYPSPKNFLLKNFNENGPSGSHEISTSNILNRYVYDGSREFELNYEGSAALLDNGEYIVEILRAPRESVCKDINNKEEDWSVGSQGHLIAGFQTLNSARTTWIGSSQFFDDENFSTNGPFIEELTKWTFREKSVIKSTGAVHNHASGVSFEEVPYKIKDEIVYEIGLSVWDGAKWSPFTTNDVQFELRLVDPYYRLTLNASRRTEDTQYYSTGNFKLPDHHGMFTFLTDYKRSGLSFITESDTKAIRHLANDEYARSYEITNSWVYLTAIGSVIISFILFVAFFIASSSSLPVDSVKKQQ</sequence>
<feature type="chain" id="PRO_5005143939" description="Dolichyl-diphosphooligosaccharide--protein glycosyltransferase subunit WBP1" evidence="8">
    <location>
        <begin position="22"/>
        <end position="432"/>
    </location>
</feature>
<keyword evidence="4 8" id="KW-0812">Transmembrane</keyword>
<keyword evidence="6 8" id="KW-1133">Transmembrane helix</keyword>
<dbReference type="PaxDb" id="284590-Q6CQV8"/>
<evidence type="ECO:0000256" key="3">
    <source>
        <dbReference type="ARBA" id="ARBA00008743"/>
    </source>
</evidence>
<dbReference type="InParanoid" id="Q6CQV8"/>
<evidence type="ECO:0000259" key="10">
    <source>
        <dbReference type="Pfam" id="PF23358"/>
    </source>
</evidence>
<evidence type="ECO:0000313" key="11">
    <source>
        <dbReference type="EMBL" id="CAH00777.1"/>
    </source>
</evidence>
<evidence type="ECO:0000256" key="7">
    <source>
        <dbReference type="ARBA" id="ARBA00023136"/>
    </source>
</evidence>
<keyword evidence="12" id="KW-1185">Reference proteome</keyword>
<dbReference type="EMBL" id="CR382124">
    <property type="protein sequence ID" value="CAH00777.1"/>
    <property type="molecule type" value="Genomic_DNA"/>
</dbReference>
<comment type="subcellular location">
    <subcellularLocation>
        <location evidence="8">Endoplasmic reticulum membrane</location>
        <topology evidence="8">Single-pass type I membrane protein</topology>
    </subcellularLocation>
    <subcellularLocation>
        <location evidence="1">Membrane</location>
        <topology evidence="1">Single-pass type I membrane protein</topology>
    </subcellularLocation>
</comment>
<dbReference type="Proteomes" id="UP000000598">
    <property type="component" value="Chromosome D"/>
</dbReference>
<dbReference type="FunCoup" id="Q6CQV8">
    <property type="interactions" value="1086"/>
</dbReference>
<dbReference type="GO" id="GO:0018279">
    <property type="term" value="P:protein N-linked glycosylation via asparagine"/>
    <property type="evidence" value="ECO:0007669"/>
    <property type="project" value="UniProtKB-UniRule"/>
</dbReference>
<reference evidence="11 12" key="1">
    <citation type="journal article" date="2004" name="Nature">
        <title>Genome evolution in yeasts.</title>
        <authorList>
            <consortium name="Genolevures"/>
            <person name="Dujon B."/>
            <person name="Sherman D."/>
            <person name="Fischer G."/>
            <person name="Durrens P."/>
            <person name="Casaregola S."/>
            <person name="Lafontaine I."/>
            <person name="de Montigny J."/>
            <person name="Marck C."/>
            <person name="Neuveglise C."/>
            <person name="Talla E."/>
            <person name="Goffard N."/>
            <person name="Frangeul L."/>
            <person name="Aigle M."/>
            <person name="Anthouard V."/>
            <person name="Babour A."/>
            <person name="Barbe V."/>
            <person name="Barnay S."/>
            <person name="Blanchin S."/>
            <person name="Beckerich J.M."/>
            <person name="Beyne E."/>
            <person name="Bleykasten C."/>
            <person name="Boisrame A."/>
            <person name="Boyer J."/>
            <person name="Cattolico L."/>
            <person name="Confanioleri F."/>
            <person name="de Daruvar A."/>
            <person name="Despons L."/>
            <person name="Fabre E."/>
            <person name="Fairhead C."/>
            <person name="Ferry-Dumazet H."/>
            <person name="Groppi A."/>
            <person name="Hantraye F."/>
            <person name="Hennequin C."/>
            <person name="Jauniaux N."/>
            <person name="Joyet P."/>
            <person name="Kachouri R."/>
            <person name="Kerrest A."/>
            <person name="Koszul R."/>
            <person name="Lemaire M."/>
            <person name="Lesur I."/>
            <person name="Ma L."/>
            <person name="Muller H."/>
            <person name="Nicaud J.M."/>
            <person name="Nikolski M."/>
            <person name="Oztas S."/>
            <person name="Ozier-Kalogeropoulos O."/>
            <person name="Pellenz S."/>
            <person name="Potier S."/>
            <person name="Richard G.F."/>
            <person name="Straub M.L."/>
            <person name="Suleau A."/>
            <person name="Swennene D."/>
            <person name="Tekaia F."/>
            <person name="Wesolowski-Louvel M."/>
            <person name="Westhof E."/>
            <person name="Wirth B."/>
            <person name="Zeniou-Meyer M."/>
            <person name="Zivanovic I."/>
            <person name="Bolotin-Fukuhara M."/>
            <person name="Thierry A."/>
            <person name="Bouchier C."/>
            <person name="Caudron B."/>
            <person name="Scarpelli C."/>
            <person name="Gaillardin C."/>
            <person name="Weissenbach J."/>
            <person name="Wincker P."/>
            <person name="Souciet J.L."/>
        </authorList>
    </citation>
    <scope>NUCLEOTIDE SEQUENCE [LARGE SCALE GENOMIC DNA]</scope>
    <source>
        <strain evidence="12">ATCC 8585 / CBS 2359 / DSM 70799 / NBRC 1267 / NRRL Y-1140 / WM37</strain>
    </source>
</reference>
<dbReference type="HOGENOM" id="CLU_031804_1_1_1"/>
<dbReference type="STRING" id="284590.Q6CQV8"/>
<dbReference type="InterPro" id="IPR005013">
    <property type="entry name" value="DDOST_48_kDa_subunit"/>
</dbReference>
<gene>
    <name evidence="11" type="ORF">KLLA0_D13882g</name>
</gene>
<dbReference type="InterPro" id="IPR055459">
    <property type="entry name" value="OST48_MD"/>
</dbReference>
<dbReference type="OMA" id="AHDEYPR"/>
<dbReference type="eggNOG" id="KOG2754">
    <property type="taxonomic scope" value="Eukaryota"/>
</dbReference>
<comment type="pathway">
    <text evidence="2 8">Protein modification; protein glycosylation.</text>
</comment>
<keyword evidence="8" id="KW-0732">Signal</keyword>
<name>Q6CQV8_KLULA</name>
<dbReference type="PANTHER" id="PTHR10830:SF0">
    <property type="entry name" value="DOLICHYL-DIPHOSPHOOLIGOSACCHARIDE--PROTEIN GLYCOSYLTRANSFERASE 48 KDA SUBUNIT"/>
    <property type="match status" value="1"/>
</dbReference>
<evidence type="ECO:0000256" key="1">
    <source>
        <dbReference type="ARBA" id="ARBA00004479"/>
    </source>
</evidence>
<dbReference type="AlphaFoldDB" id="Q6CQV8"/>
<evidence type="ECO:0000256" key="2">
    <source>
        <dbReference type="ARBA" id="ARBA00004922"/>
    </source>
</evidence>
<feature type="domain" description="OST48 middle" evidence="10">
    <location>
        <begin position="283"/>
        <end position="419"/>
    </location>
</feature>
<keyword evidence="5 8" id="KW-0256">Endoplasmic reticulum</keyword>
<evidence type="ECO:0000256" key="8">
    <source>
        <dbReference type="RuleBase" id="RU361142"/>
    </source>
</evidence>
<dbReference type="Pfam" id="PF03345">
    <property type="entry name" value="OST48_N"/>
    <property type="match status" value="1"/>
</dbReference>
<comment type="subunit">
    <text evidence="8">Component of the oligosaccharyltransferase (OST) complex.</text>
</comment>
<evidence type="ECO:0000256" key="6">
    <source>
        <dbReference type="ARBA" id="ARBA00022989"/>
    </source>
</evidence>
<feature type="transmembrane region" description="Helical" evidence="8">
    <location>
        <begin position="396"/>
        <end position="418"/>
    </location>
</feature>
<comment type="similarity">
    <text evidence="3 8">Belongs to the DDOST 48 kDa subunit family.</text>
</comment>
<dbReference type="KEGG" id="kla:KLLA0_D13882g"/>
<comment type="function">
    <text evidence="8">Subunit of the oligosaccharyl transferase (OST) complex that catalyzes the initial transfer of a defined glycan (Glc(3)Man(9)GlcNAc(2) in eukaryotes) from the lipid carrier dolichol-pyrophosphate to an asparagine residue within an Asn-X-Ser/Thr consensus motif in nascent polypeptide chains, the first step in protein N-glycosylation. N-glycosylation occurs cotranslationally and the complex associates with the Sec61 complex at the channel-forming translocon complex that mediates protein translocation across the endoplasmic reticulum (ER).</text>
</comment>
<feature type="signal peptide" evidence="8">
    <location>
        <begin position="1"/>
        <end position="21"/>
    </location>
</feature>
<feature type="domain" description="OST48 N-terminal" evidence="9">
    <location>
        <begin position="28"/>
        <end position="260"/>
    </location>
</feature>